<keyword evidence="3" id="KW-1003">Cell membrane</keyword>
<evidence type="ECO:0000256" key="5">
    <source>
        <dbReference type="ARBA" id="ARBA00022989"/>
    </source>
</evidence>
<feature type="transmembrane region" description="Helical" evidence="7">
    <location>
        <begin position="210"/>
        <end position="227"/>
    </location>
</feature>
<dbReference type="HOGENOM" id="CLU_016047_0_0_9"/>
<dbReference type="GO" id="GO:0055085">
    <property type="term" value="P:transmembrane transport"/>
    <property type="evidence" value="ECO:0007669"/>
    <property type="project" value="InterPro"/>
</dbReference>
<dbReference type="SUPFAM" id="SSF161098">
    <property type="entry name" value="MetI-like"/>
    <property type="match status" value="1"/>
</dbReference>
<keyword evidence="4 7" id="KW-0812">Transmembrane</keyword>
<dbReference type="Gene3D" id="1.10.3720.10">
    <property type="entry name" value="MetI-like"/>
    <property type="match status" value="1"/>
</dbReference>
<dbReference type="PATRIC" id="fig|742737.3.peg.2912"/>
<accession>G5IHD5</accession>
<evidence type="ECO:0000256" key="3">
    <source>
        <dbReference type="ARBA" id="ARBA00022475"/>
    </source>
</evidence>
<dbReference type="AlphaFoldDB" id="G5IHD5"/>
<dbReference type="CDD" id="cd06261">
    <property type="entry name" value="TM_PBP2"/>
    <property type="match status" value="1"/>
</dbReference>
<dbReference type="Pfam" id="PF00528">
    <property type="entry name" value="BPD_transp_1"/>
    <property type="match status" value="1"/>
</dbReference>
<keyword evidence="6 7" id="KW-0472">Membrane</keyword>
<feature type="transmembrane region" description="Helical" evidence="7">
    <location>
        <begin position="21"/>
        <end position="42"/>
    </location>
</feature>
<evidence type="ECO:0000313" key="9">
    <source>
        <dbReference type="EMBL" id="EHI59100.1"/>
    </source>
</evidence>
<comment type="caution">
    <text evidence="9">The sequence shown here is derived from an EMBL/GenBank/DDBJ whole genome shotgun (WGS) entry which is preliminary data.</text>
</comment>
<protein>
    <recommendedName>
        <fullName evidence="8">ABC transmembrane type-1 domain-containing protein</fullName>
    </recommendedName>
</protein>
<sequence length="299" mass="33935">MNAKKLRNPYYIKRELSYISLYLPALLLFLLFVIWPLIQAIYFSMTDWDGISATYHFQGLKNYVTFFKDTYVLHSTIATMKYTIAVTIAQNVVALALALALNQKFRSRNVLRTVFFLPSLFSPLVVGYIWSFLFSDPLMKMGKVLGMGVLGNNILGNEKWAIFAAAFVTVWRSAGWTMMIYLAGLQNVPQDLCEAAAVDGAGYWKQLRHIILPMIAPTFTINFILVFERSLKDFDSIFALTNGGPGDSTMTIALNIYRESFFYSRGSYGTTIGVILFIVMVILTIVQLKFFQKGEEKLE</sequence>
<dbReference type="GO" id="GO:0005886">
    <property type="term" value="C:plasma membrane"/>
    <property type="evidence" value="ECO:0007669"/>
    <property type="project" value="UniProtKB-SubCell"/>
</dbReference>
<evidence type="ECO:0000256" key="1">
    <source>
        <dbReference type="ARBA" id="ARBA00004651"/>
    </source>
</evidence>
<feature type="transmembrane region" description="Helical" evidence="7">
    <location>
        <begin position="113"/>
        <end position="133"/>
    </location>
</feature>
<proteinExistence type="inferred from homology"/>
<feature type="domain" description="ABC transmembrane type-1" evidence="8">
    <location>
        <begin position="76"/>
        <end position="287"/>
    </location>
</feature>
<evidence type="ECO:0000256" key="4">
    <source>
        <dbReference type="ARBA" id="ARBA00022692"/>
    </source>
</evidence>
<keyword evidence="2 7" id="KW-0813">Transport</keyword>
<dbReference type="PANTHER" id="PTHR30193:SF37">
    <property type="entry name" value="INNER MEMBRANE ABC TRANSPORTER PERMEASE PROTEIN YCJO"/>
    <property type="match status" value="1"/>
</dbReference>
<dbReference type="Proteomes" id="UP000005384">
    <property type="component" value="Unassembled WGS sequence"/>
</dbReference>
<feature type="transmembrane region" description="Helical" evidence="7">
    <location>
        <begin position="268"/>
        <end position="291"/>
    </location>
</feature>
<gene>
    <name evidence="9" type="ORF">HMPREF9473_02913</name>
</gene>
<name>G5IHD5_9FIRM</name>
<dbReference type="OrthoDB" id="9786413at2"/>
<keyword evidence="10" id="KW-1185">Reference proteome</keyword>
<feature type="transmembrane region" description="Helical" evidence="7">
    <location>
        <begin position="82"/>
        <end position="101"/>
    </location>
</feature>
<dbReference type="InterPro" id="IPR035906">
    <property type="entry name" value="MetI-like_sf"/>
</dbReference>
<comment type="subcellular location">
    <subcellularLocation>
        <location evidence="1 7">Cell membrane</location>
        <topology evidence="1 7">Multi-pass membrane protein</topology>
    </subcellularLocation>
</comment>
<comment type="similarity">
    <text evidence="7">Belongs to the binding-protein-dependent transport system permease family.</text>
</comment>
<dbReference type="EMBL" id="ADLN01000076">
    <property type="protein sequence ID" value="EHI59100.1"/>
    <property type="molecule type" value="Genomic_DNA"/>
</dbReference>
<evidence type="ECO:0000256" key="6">
    <source>
        <dbReference type="ARBA" id="ARBA00023136"/>
    </source>
</evidence>
<dbReference type="PANTHER" id="PTHR30193">
    <property type="entry name" value="ABC TRANSPORTER PERMEASE PROTEIN"/>
    <property type="match status" value="1"/>
</dbReference>
<evidence type="ECO:0000256" key="7">
    <source>
        <dbReference type="RuleBase" id="RU363032"/>
    </source>
</evidence>
<evidence type="ECO:0000256" key="2">
    <source>
        <dbReference type="ARBA" id="ARBA00022448"/>
    </source>
</evidence>
<dbReference type="PROSITE" id="PS50928">
    <property type="entry name" value="ABC_TM1"/>
    <property type="match status" value="1"/>
</dbReference>
<dbReference type="RefSeq" id="WP_006780891.1">
    <property type="nucleotide sequence ID" value="NZ_CP040506.1"/>
</dbReference>
<evidence type="ECO:0000259" key="8">
    <source>
        <dbReference type="PROSITE" id="PS50928"/>
    </source>
</evidence>
<dbReference type="InterPro" id="IPR051393">
    <property type="entry name" value="ABC_transporter_permease"/>
</dbReference>
<keyword evidence="5 7" id="KW-1133">Transmembrane helix</keyword>
<evidence type="ECO:0000313" key="10">
    <source>
        <dbReference type="Proteomes" id="UP000005384"/>
    </source>
</evidence>
<reference evidence="9 10" key="1">
    <citation type="submission" date="2011-08" db="EMBL/GenBank/DDBJ databases">
        <title>The Genome Sequence of Clostridium hathewayi WAL-18680.</title>
        <authorList>
            <consortium name="The Broad Institute Genome Sequencing Platform"/>
            <person name="Earl A."/>
            <person name="Ward D."/>
            <person name="Feldgarden M."/>
            <person name="Gevers D."/>
            <person name="Finegold S.M."/>
            <person name="Summanen P.H."/>
            <person name="Molitoris D.R."/>
            <person name="Song M."/>
            <person name="Daigneault M."/>
            <person name="Allen-Vercoe E."/>
            <person name="Young S.K."/>
            <person name="Zeng Q."/>
            <person name="Gargeya S."/>
            <person name="Fitzgerald M."/>
            <person name="Haas B."/>
            <person name="Abouelleil A."/>
            <person name="Alvarado L."/>
            <person name="Arachchi H.M."/>
            <person name="Berlin A."/>
            <person name="Brown A."/>
            <person name="Chapman S.B."/>
            <person name="Chen Z."/>
            <person name="Dunbar C."/>
            <person name="Freedman E."/>
            <person name="Gearin G."/>
            <person name="Gellesch M."/>
            <person name="Goldberg J."/>
            <person name="Griggs A."/>
            <person name="Gujja S."/>
            <person name="Heiman D."/>
            <person name="Howarth C."/>
            <person name="Larson L."/>
            <person name="Lui A."/>
            <person name="MacDonald P.J.P."/>
            <person name="Montmayeur A."/>
            <person name="Murphy C."/>
            <person name="Neiman D."/>
            <person name="Pearson M."/>
            <person name="Priest M."/>
            <person name="Roberts A."/>
            <person name="Saif S."/>
            <person name="Shea T."/>
            <person name="Shenoy N."/>
            <person name="Sisk P."/>
            <person name="Stolte C."/>
            <person name="Sykes S."/>
            <person name="Wortman J."/>
            <person name="Nusbaum C."/>
            <person name="Birren B."/>
        </authorList>
    </citation>
    <scope>NUCLEOTIDE SEQUENCE [LARGE SCALE GENOMIC DNA]</scope>
    <source>
        <strain evidence="9 10">WAL-18680</strain>
    </source>
</reference>
<organism evidence="9 10">
    <name type="scientific">Hungatella hathewayi WAL-18680</name>
    <dbReference type="NCBI Taxonomy" id="742737"/>
    <lineage>
        <taxon>Bacteria</taxon>
        <taxon>Bacillati</taxon>
        <taxon>Bacillota</taxon>
        <taxon>Clostridia</taxon>
        <taxon>Lachnospirales</taxon>
        <taxon>Lachnospiraceae</taxon>
        <taxon>Hungatella</taxon>
    </lineage>
</organism>
<dbReference type="InterPro" id="IPR000515">
    <property type="entry name" value="MetI-like"/>
</dbReference>